<sequence>MASTTIRLATGDGFAVDDLRVVERARSWTRPEAGAGYRLVFVRRGLFGLRVPGWSGLVDPLVAYLRRPEDEQRIAHRPGAEDTCTVLTLDGELAAELGADRMPRGPLRTDPPIDLAQRAVLAGARRGDDGFGLAERVVWLVRQVSRLDEREAGGGKPSHRRLAESAREALATDPAWPSFTALAGELGVSRAHLSRVFRAEVGESLTRYRARLRVRAVLDRIEDGETNLARLAAELGFADHAHLTRTVRAELGRPPARLRALLG</sequence>
<dbReference type="Pfam" id="PF12833">
    <property type="entry name" value="HTH_18"/>
    <property type="match status" value="1"/>
</dbReference>
<keyword evidence="1" id="KW-0805">Transcription regulation</keyword>
<gene>
    <name evidence="5" type="ORF">GCM10023321_15220</name>
</gene>
<comment type="caution">
    <text evidence="5">The sequence shown here is derived from an EMBL/GenBank/DDBJ whole genome shotgun (WGS) entry which is preliminary data.</text>
</comment>
<dbReference type="InterPro" id="IPR050204">
    <property type="entry name" value="AraC_XylS_family_regulators"/>
</dbReference>
<dbReference type="InterPro" id="IPR018060">
    <property type="entry name" value="HTH_AraC"/>
</dbReference>
<reference evidence="6" key="1">
    <citation type="journal article" date="2019" name="Int. J. Syst. Evol. Microbiol.">
        <title>The Global Catalogue of Microorganisms (GCM) 10K type strain sequencing project: providing services to taxonomists for standard genome sequencing and annotation.</title>
        <authorList>
            <consortium name="The Broad Institute Genomics Platform"/>
            <consortium name="The Broad Institute Genome Sequencing Center for Infectious Disease"/>
            <person name="Wu L."/>
            <person name="Ma J."/>
        </authorList>
    </citation>
    <scope>NUCLEOTIDE SEQUENCE [LARGE SCALE GENOMIC DNA]</scope>
    <source>
        <strain evidence="6">JCM 18303</strain>
    </source>
</reference>
<keyword evidence="2" id="KW-0238">DNA-binding</keyword>
<dbReference type="InterPro" id="IPR018062">
    <property type="entry name" value="HTH_AraC-typ_CS"/>
</dbReference>
<dbReference type="EMBL" id="BAABJP010000007">
    <property type="protein sequence ID" value="GAA5150238.1"/>
    <property type="molecule type" value="Genomic_DNA"/>
</dbReference>
<dbReference type="SMART" id="SM00342">
    <property type="entry name" value="HTH_ARAC"/>
    <property type="match status" value="1"/>
</dbReference>
<evidence type="ECO:0000256" key="1">
    <source>
        <dbReference type="ARBA" id="ARBA00023015"/>
    </source>
</evidence>
<dbReference type="Gene3D" id="1.10.10.60">
    <property type="entry name" value="Homeodomain-like"/>
    <property type="match status" value="1"/>
</dbReference>
<evidence type="ECO:0000313" key="6">
    <source>
        <dbReference type="Proteomes" id="UP001428817"/>
    </source>
</evidence>
<name>A0ABP9PQE1_9PSEU</name>
<evidence type="ECO:0000256" key="3">
    <source>
        <dbReference type="ARBA" id="ARBA00023163"/>
    </source>
</evidence>
<keyword evidence="6" id="KW-1185">Reference proteome</keyword>
<evidence type="ECO:0000259" key="4">
    <source>
        <dbReference type="PROSITE" id="PS01124"/>
    </source>
</evidence>
<proteinExistence type="predicted"/>
<protein>
    <submittedName>
        <fullName evidence="5">Helix-turn-helix transcriptional regulator</fullName>
    </submittedName>
</protein>
<evidence type="ECO:0000313" key="5">
    <source>
        <dbReference type="EMBL" id="GAA5150238.1"/>
    </source>
</evidence>
<dbReference type="PANTHER" id="PTHR46796">
    <property type="entry name" value="HTH-TYPE TRANSCRIPTIONAL ACTIVATOR RHAS-RELATED"/>
    <property type="match status" value="1"/>
</dbReference>
<dbReference type="Proteomes" id="UP001428817">
    <property type="component" value="Unassembled WGS sequence"/>
</dbReference>
<dbReference type="PROSITE" id="PS01124">
    <property type="entry name" value="HTH_ARAC_FAMILY_2"/>
    <property type="match status" value="1"/>
</dbReference>
<feature type="domain" description="HTH araC/xylS-type" evidence="4">
    <location>
        <begin position="160"/>
        <end position="261"/>
    </location>
</feature>
<organism evidence="5 6">
    <name type="scientific">Pseudonocardia eucalypti</name>
    <dbReference type="NCBI Taxonomy" id="648755"/>
    <lineage>
        <taxon>Bacteria</taxon>
        <taxon>Bacillati</taxon>
        <taxon>Actinomycetota</taxon>
        <taxon>Actinomycetes</taxon>
        <taxon>Pseudonocardiales</taxon>
        <taxon>Pseudonocardiaceae</taxon>
        <taxon>Pseudonocardia</taxon>
    </lineage>
</organism>
<dbReference type="RefSeq" id="WP_185064214.1">
    <property type="nucleotide sequence ID" value="NZ_BAABJP010000007.1"/>
</dbReference>
<evidence type="ECO:0000256" key="2">
    <source>
        <dbReference type="ARBA" id="ARBA00023125"/>
    </source>
</evidence>
<dbReference type="PROSITE" id="PS00041">
    <property type="entry name" value="HTH_ARAC_FAMILY_1"/>
    <property type="match status" value="1"/>
</dbReference>
<accession>A0ABP9PQE1</accession>
<keyword evidence="3" id="KW-0804">Transcription</keyword>